<reference evidence="1" key="1">
    <citation type="journal article" date="2015" name="Nature">
        <title>Complex archaea that bridge the gap between prokaryotes and eukaryotes.</title>
        <authorList>
            <person name="Spang A."/>
            <person name="Saw J.H."/>
            <person name="Jorgensen S.L."/>
            <person name="Zaremba-Niedzwiedzka K."/>
            <person name="Martijn J."/>
            <person name="Lind A.E."/>
            <person name="van Eijk R."/>
            <person name="Schleper C."/>
            <person name="Guy L."/>
            <person name="Ettema T.J."/>
        </authorList>
    </citation>
    <scope>NUCLEOTIDE SEQUENCE</scope>
</reference>
<protein>
    <submittedName>
        <fullName evidence="1">Uncharacterized protein</fullName>
    </submittedName>
</protein>
<dbReference type="AlphaFoldDB" id="A0A0F9BB13"/>
<dbReference type="EMBL" id="LAZR01041823">
    <property type="protein sequence ID" value="KKL11022.1"/>
    <property type="molecule type" value="Genomic_DNA"/>
</dbReference>
<name>A0A0F9BB13_9ZZZZ</name>
<gene>
    <name evidence="1" type="ORF">LCGC14_2550010</name>
</gene>
<accession>A0A0F9BB13</accession>
<proteinExistence type="predicted"/>
<sequence>LSSIPRRIVERRYEMNCPNCGKELIERPGEEDRGRMYCPKCEEKKKD</sequence>
<organism evidence="1">
    <name type="scientific">marine sediment metagenome</name>
    <dbReference type="NCBI Taxonomy" id="412755"/>
    <lineage>
        <taxon>unclassified sequences</taxon>
        <taxon>metagenomes</taxon>
        <taxon>ecological metagenomes</taxon>
    </lineage>
</organism>
<comment type="caution">
    <text evidence="1">The sequence shown here is derived from an EMBL/GenBank/DDBJ whole genome shotgun (WGS) entry which is preliminary data.</text>
</comment>
<evidence type="ECO:0000313" key="1">
    <source>
        <dbReference type="EMBL" id="KKL11022.1"/>
    </source>
</evidence>
<feature type="non-terminal residue" evidence="1">
    <location>
        <position position="1"/>
    </location>
</feature>